<feature type="transmembrane region" description="Helical" evidence="7">
    <location>
        <begin position="287"/>
        <end position="306"/>
    </location>
</feature>
<dbReference type="AlphaFoldDB" id="A0A367Z0N9"/>
<dbReference type="PRINTS" id="PR00173">
    <property type="entry name" value="EDTRNSPORT"/>
</dbReference>
<dbReference type="EMBL" id="QOUI01000001">
    <property type="protein sequence ID" value="RCK71339.1"/>
    <property type="molecule type" value="Genomic_DNA"/>
</dbReference>
<feature type="transmembrane region" description="Helical" evidence="7">
    <location>
        <begin position="113"/>
        <end position="136"/>
    </location>
</feature>
<evidence type="ECO:0000313" key="9">
    <source>
        <dbReference type="EMBL" id="RCK71339.1"/>
    </source>
</evidence>
<dbReference type="PANTHER" id="PTHR23517">
    <property type="entry name" value="RESISTANCE PROTEIN MDTM, PUTATIVE-RELATED-RELATED"/>
    <property type="match status" value="1"/>
</dbReference>
<proteinExistence type="predicted"/>
<dbReference type="GO" id="GO:0005886">
    <property type="term" value="C:plasma membrane"/>
    <property type="evidence" value="ECO:0007669"/>
    <property type="project" value="UniProtKB-SubCell"/>
</dbReference>
<dbReference type="PROSITE" id="PS50850">
    <property type="entry name" value="MFS"/>
    <property type="match status" value="1"/>
</dbReference>
<accession>A0A367Z0N9</accession>
<evidence type="ECO:0000256" key="4">
    <source>
        <dbReference type="ARBA" id="ARBA00022692"/>
    </source>
</evidence>
<evidence type="ECO:0000313" key="10">
    <source>
        <dbReference type="Proteomes" id="UP000252770"/>
    </source>
</evidence>
<dbReference type="Gene3D" id="1.20.1250.20">
    <property type="entry name" value="MFS general substrate transporter like domains"/>
    <property type="match status" value="2"/>
</dbReference>
<feature type="transmembrane region" description="Helical" evidence="7">
    <location>
        <begin position="219"/>
        <end position="237"/>
    </location>
</feature>
<evidence type="ECO:0000256" key="6">
    <source>
        <dbReference type="ARBA" id="ARBA00023136"/>
    </source>
</evidence>
<evidence type="ECO:0000256" key="1">
    <source>
        <dbReference type="ARBA" id="ARBA00004651"/>
    </source>
</evidence>
<evidence type="ECO:0000256" key="7">
    <source>
        <dbReference type="SAM" id="Phobius"/>
    </source>
</evidence>
<dbReference type="InterPro" id="IPR020846">
    <property type="entry name" value="MFS_dom"/>
</dbReference>
<dbReference type="Pfam" id="PF07690">
    <property type="entry name" value="MFS_1"/>
    <property type="match status" value="1"/>
</dbReference>
<evidence type="ECO:0000256" key="3">
    <source>
        <dbReference type="ARBA" id="ARBA00022475"/>
    </source>
</evidence>
<feature type="transmembrane region" description="Helical" evidence="7">
    <location>
        <begin position="257"/>
        <end position="275"/>
    </location>
</feature>
<reference evidence="9 10" key="1">
    <citation type="submission" date="2018-07" db="EMBL/GenBank/DDBJ databases">
        <title>Desertimonas flava gen. nov. sp. nov.</title>
        <authorList>
            <person name="Liu S."/>
        </authorList>
    </citation>
    <scope>NUCLEOTIDE SEQUENCE [LARGE SCALE GENOMIC DNA]</scope>
    <source>
        <strain evidence="9 10">16Sb5-5</strain>
    </source>
</reference>
<feature type="transmembrane region" description="Helical" evidence="7">
    <location>
        <begin position="157"/>
        <end position="173"/>
    </location>
</feature>
<protein>
    <submittedName>
        <fullName evidence="9">MFS transporter</fullName>
    </submittedName>
</protein>
<keyword evidence="10" id="KW-1185">Reference proteome</keyword>
<comment type="subcellular location">
    <subcellularLocation>
        <location evidence="1">Cell membrane</location>
        <topology evidence="1">Multi-pass membrane protein</topology>
    </subcellularLocation>
</comment>
<evidence type="ECO:0000256" key="5">
    <source>
        <dbReference type="ARBA" id="ARBA00022989"/>
    </source>
</evidence>
<feature type="transmembrane region" description="Helical" evidence="7">
    <location>
        <begin position="81"/>
        <end position="101"/>
    </location>
</feature>
<organism evidence="9 10">
    <name type="scientific">Desertihabitans brevis</name>
    <dbReference type="NCBI Taxonomy" id="2268447"/>
    <lineage>
        <taxon>Bacteria</taxon>
        <taxon>Bacillati</taxon>
        <taxon>Actinomycetota</taxon>
        <taxon>Actinomycetes</taxon>
        <taxon>Propionibacteriales</taxon>
        <taxon>Propionibacteriaceae</taxon>
        <taxon>Desertihabitans</taxon>
    </lineage>
</organism>
<dbReference type="InterPro" id="IPR050171">
    <property type="entry name" value="MFS_Transporters"/>
</dbReference>
<dbReference type="InterPro" id="IPR036259">
    <property type="entry name" value="MFS_trans_sf"/>
</dbReference>
<name>A0A367Z0N9_9ACTN</name>
<feature type="transmembrane region" description="Helical" evidence="7">
    <location>
        <begin position="12"/>
        <end position="44"/>
    </location>
</feature>
<dbReference type="Proteomes" id="UP000252770">
    <property type="component" value="Unassembled WGS sequence"/>
</dbReference>
<keyword evidence="4 7" id="KW-0812">Transmembrane</keyword>
<dbReference type="RefSeq" id="WP_114125040.1">
    <property type="nucleotide sequence ID" value="NZ_QOUI01000001.1"/>
</dbReference>
<feature type="transmembrane region" description="Helical" evidence="7">
    <location>
        <begin position="312"/>
        <end position="334"/>
    </location>
</feature>
<evidence type="ECO:0000256" key="2">
    <source>
        <dbReference type="ARBA" id="ARBA00022448"/>
    </source>
</evidence>
<evidence type="ECO:0000259" key="8">
    <source>
        <dbReference type="PROSITE" id="PS50850"/>
    </source>
</evidence>
<comment type="caution">
    <text evidence="9">The sequence shown here is derived from an EMBL/GenBank/DDBJ whole genome shotgun (WGS) entry which is preliminary data.</text>
</comment>
<feature type="transmembrane region" description="Helical" evidence="7">
    <location>
        <begin position="346"/>
        <end position="365"/>
    </location>
</feature>
<keyword evidence="2" id="KW-0813">Transport</keyword>
<dbReference type="SUPFAM" id="SSF103473">
    <property type="entry name" value="MFS general substrate transporter"/>
    <property type="match status" value="1"/>
</dbReference>
<feature type="domain" description="Major facilitator superfamily (MFS) profile" evidence="8">
    <location>
        <begin position="15"/>
        <end position="400"/>
    </location>
</feature>
<gene>
    <name evidence="9" type="ORF">DT076_02630</name>
</gene>
<feature type="transmembrane region" description="Helical" evidence="7">
    <location>
        <begin position="179"/>
        <end position="198"/>
    </location>
</feature>
<sequence length="402" mass="40546">MEEHRRPAREVLRGLVLPVFVPSFLFSLGTGASTPVILVAALTLGYGQAAAAALVASLALAAVLGSGPSGLIIARTGEVRSMLGATALAVVGLVTCLVTLAAGGDHPASRPAFAVAVVLIALAEIFFGLARQTLVAEHVPPHVRARAMSTFGGVHRAGRLVGPVVGSGVIALTSVAGGFWVQLVAVLLAAAVVVAVGRSPRGRLAPHTTAGDAAAVQRVAYRSVALVLVGVLALALARANRDVLLPLWGTELGLDASLISLVFAAVTAVELVMFVPAGTVMDRFGRAAVAVPCLLGMAVGFWVLPLGGTPGYLVGSLLVGLGNGLGAGIVMTLGADLSPEGGRARFLGWWTGLVQIGRVAGPGMVSLGTLVGGLAATVQLTGAIALVGAVWFVGLRLRRVIR</sequence>
<dbReference type="InterPro" id="IPR011701">
    <property type="entry name" value="MFS"/>
</dbReference>
<keyword evidence="5 7" id="KW-1133">Transmembrane helix</keyword>
<keyword evidence="6 7" id="KW-0472">Membrane</keyword>
<keyword evidence="3" id="KW-1003">Cell membrane</keyword>
<feature type="transmembrane region" description="Helical" evidence="7">
    <location>
        <begin position="371"/>
        <end position="393"/>
    </location>
</feature>
<dbReference type="GO" id="GO:0022857">
    <property type="term" value="F:transmembrane transporter activity"/>
    <property type="evidence" value="ECO:0007669"/>
    <property type="project" value="InterPro"/>
</dbReference>
<feature type="transmembrane region" description="Helical" evidence="7">
    <location>
        <begin position="50"/>
        <end position="74"/>
    </location>
</feature>